<reference evidence="2 3" key="1">
    <citation type="submission" date="2020-04" db="EMBL/GenBank/DDBJ databases">
        <title>Draft genome of Pyxidicoccus fallax type strain.</title>
        <authorList>
            <person name="Whitworth D.E."/>
        </authorList>
    </citation>
    <scope>NUCLEOTIDE SEQUENCE [LARGE SCALE GENOMIC DNA]</scope>
    <source>
        <strain evidence="2 3">DSM 14698</strain>
    </source>
</reference>
<evidence type="ECO:0000313" key="2">
    <source>
        <dbReference type="EMBL" id="NMO13472.1"/>
    </source>
</evidence>
<dbReference type="Pfam" id="PF07607">
    <property type="entry name" value="DUF1570"/>
    <property type="match status" value="1"/>
</dbReference>
<dbReference type="Pfam" id="PF13431">
    <property type="entry name" value="TPR_17"/>
    <property type="match status" value="1"/>
</dbReference>
<dbReference type="AlphaFoldDB" id="A0A848L5B8"/>
<dbReference type="SUPFAM" id="SSF48452">
    <property type="entry name" value="TPR-like"/>
    <property type="match status" value="1"/>
</dbReference>
<organism evidence="2 3">
    <name type="scientific">Pyxidicoccus fallax</name>
    <dbReference type="NCBI Taxonomy" id="394095"/>
    <lineage>
        <taxon>Bacteria</taxon>
        <taxon>Pseudomonadati</taxon>
        <taxon>Myxococcota</taxon>
        <taxon>Myxococcia</taxon>
        <taxon>Myxococcales</taxon>
        <taxon>Cystobacterineae</taxon>
        <taxon>Myxococcaceae</taxon>
        <taxon>Pyxidicoccus</taxon>
    </lineage>
</organism>
<gene>
    <name evidence="2" type="ORF">HG543_01140</name>
</gene>
<dbReference type="EMBL" id="JABBJJ010000003">
    <property type="protein sequence ID" value="NMO13472.1"/>
    <property type="molecule type" value="Genomic_DNA"/>
</dbReference>
<keyword evidence="3" id="KW-1185">Reference proteome</keyword>
<feature type="domain" description="DUF1570" evidence="1">
    <location>
        <begin position="120"/>
        <end position="230"/>
    </location>
</feature>
<evidence type="ECO:0000313" key="3">
    <source>
        <dbReference type="Proteomes" id="UP000518300"/>
    </source>
</evidence>
<dbReference type="Gene3D" id="1.25.40.10">
    <property type="entry name" value="Tetratricopeptide repeat domain"/>
    <property type="match status" value="1"/>
</dbReference>
<evidence type="ECO:0000259" key="1">
    <source>
        <dbReference type="Pfam" id="PF07607"/>
    </source>
</evidence>
<dbReference type="InterPro" id="IPR011464">
    <property type="entry name" value="DUF1570"/>
</dbReference>
<protein>
    <submittedName>
        <fullName evidence="2">DUF1570 domain-containing protein</fullName>
    </submittedName>
</protein>
<proteinExistence type="predicted"/>
<comment type="caution">
    <text evidence="2">The sequence shown here is derived from an EMBL/GenBank/DDBJ whole genome shotgun (WGS) entry which is preliminary data.</text>
</comment>
<dbReference type="InterPro" id="IPR011990">
    <property type="entry name" value="TPR-like_helical_dom_sf"/>
</dbReference>
<sequence>MRLDSEHYSLQTDLPAAEAREAIQILERTRVAMLAAMWPAALTRPMPKLQVYVLQDGREFEGLYPRRVRAFFFRSDTEALIVLPGRPGSWQRPFIGFSKASESRLNHELAHYFSTYALLRQPRWLSEGMAEFLETMRVSPDGRTAVVGAPHLAAFRDMYAILAHSRNWKVNERGWWMERVFTWDRSLEANEEDRKVGAMYAGSWLLVHWLYNKHPREFAAYQALLARGVPPDEARREALPELKSPALDGVLFDYLRRRRFPEHTVQVPPIGASFVEQVLDDAEVHAIRAKLAALAAGMAHREPFIGNRWKLSRDELNEALRLDPNSLLALTTKLRAAPEAERPAIARAAVEAHPHESEAWLLLASALGPDPATRNEQEAAYKKALELEPLSAYAATGLAWMYVKQGRIEEALPLARWSVGLMPWSTYALDTYAMALAGSGACAEALQTEQRALELLQEEGDPDMEKVLRERLAQLTDGTLCAKP</sequence>
<name>A0A848L5B8_9BACT</name>
<dbReference type="SUPFAM" id="SSF48439">
    <property type="entry name" value="Protein prenylyltransferase"/>
    <property type="match status" value="1"/>
</dbReference>
<accession>A0A848L5B8</accession>
<dbReference type="Proteomes" id="UP000518300">
    <property type="component" value="Unassembled WGS sequence"/>
</dbReference>